<keyword evidence="2" id="KW-1185">Reference proteome</keyword>
<dbReference type="EMBL" id="ML179818">
    <property type="protein sequence ID" value="THU81336.1"/>
    <property type="molecule type" value="Genomic_DNA"/>
</dbReference>
<name>A0A4S8KZ59_DENBC</name>
<accession>A0A4S8KZ59</accession>
<organism evidence="1 2">
    <name type="scientific">Dendrothele bispora (strain CBS 962.96)</name>
    <dbReference type="NCBI Taxonomy" id="1314807"/>
    <lineage>
        <taxon>Eukaryota</taxon>
        <taxon>Fungi</taxon>
        <taxon>Dikarya</taxon>
        <taxon>Basidiomycota</taxon>
        <taxon>Agaricomycotina</taxon>
        <taxon>Agaricomycetes</taxon>
        <taxon>Agaricomycetidae</taxon>
        <taxon>Agaricales</taxon>
        <taxon>Agaricales incertae sedis</taxon>
        <taxon>Dendrothele</taxon>
    </lineage>
</organism>
<evidence type="ECO:0000313" key="2">
    <source>
        <dbReference type="Proteomes" id="UP000297245"/>
    </source>
</evidence>
<gene>
    <name evidence="1" type="ORF">K435DRAFT_809167</name>
</gene>
<evidence type="ECO:0000313" key="1">
    <source>
        <dbReference type="EMBL" id="THU81336.1"/>
    </source>
</evidence>
<proteinExistence type="predicted"/>
<protein>
    <submittedName>
        <fullName evidence="1">Uncharacterized protein</fullName>
    </submittedName>
</protein>
<dbReference type="AlphaFoldDB" id="A0A4S8KZ59"/>
<sequence length="242" mass="27379">MSDALIAGQAKFENGENCQDFGLGRGGRAANNSYGKSSNVKKVIAYYWRPERVRTLERVKNLERFSLYQVNQGDLAHITLEIKKMGHLKSLDISVDKDVTWTPSLLPEKALEGPVKLRVLRVMECAHRAWNINSTGPIFDWLCSPVFDHSEVQMLSWKYTIRDRGLAGIETERLRYLFNSLSPQLESLVLTLPGDWSDSNSGKLKLDPLCSELLFFGHVRWEGSSKDSAYDRLLTRIGGSTI</sequence>
<dbReference type="Proteomes" id="UP000297245">
    <property type="component" value="Unassembled WGS sequence"/>
</dbReference>
<reference evidence="1 2" key="1">
    <citation type="journal article" date="2019" name="Nat. Ecol. Evol.">
        <title>Megaphylogeny resolves global patterns of mushroom evolution.</title>
        <authorList>
            <person name="Varga T."/>
            <person name="Krizsan K."/>
            <person name="Foldi C."/>
            <person name="Dima B."/>
            <person name="Sanchez-Garcia M."/>
            <person name="Sanchez-Ramirez S."/>
            <person name="Szollosi G.J."/>
            <person name="Szarkandi J.G."/>
            <person name="Papp V."/>
            <person name="Albert L."/>
            <person name="Andreopoulos W."/>
            <person name="Angelini C."/>
            <person name="Antonin V."/>
            <person name="Barry K.W."/>
            <person name="Bougher N.L."/>
            <person name="Buchanan P."/>
            <person name="Buyck B."/>
            <person name="Bense V."/>
            <person name="Catcheside P."/>
            <person name="Chovatia M."/>
            <person name="Cooper J."/>
            <person name="Damon W."/>
            <person name="Desjardin D."/>
            <person name="Finy P."/>
            <person name="Geml J."/>
            <person name="Haridas S."/>
            <person name="Hughes K."/>
            <person name="Justo A."/>
            <person name="Karasinski D."/>
            <person name="Kautmanova I."/>
            <person name="Kiss B."/>
            <person name="Kocsube S."/>
            <person name="Kotiranta H."/>
            <person name="LaButti K.M."/>
            <person name="Lechner B.E."/>
            <person name="Liimatainen K."/>
            <person name="Lipzen A."/>
            <person name="Lukacs Z."/>
            <person name="Mihaltcheva S."/>
            <person name="Morgado L.N."/>
            <person name="Niskanen T."/>
            <person name="Noordeloos M.E."/>
            <person name="Ohm R.A."/>
            <person name="Ortiz-Santana B."/>
            <person name="Ovrebo C."/>
            <person name="Racz N."/>
            <person name="Riley R."/>
            <person name="Savchenko A."/>
            <person name="Shiryaev A."/>
            <person name="Soop K."/>
            <person name="Spirin V."/>
            <person name="Szebenyi C."/>
            <person name="Tomsovsky M."/>
            <person name="Tulloss R.E."/>
            <person name="Uehling J."/>
            <person name="Grigoriev I.V."/>
            <person name="Vagvolgyi C."/>
            <person name="Papp T."/>
            <person name="Martin F.M."/>
            <person name="Miettinen O."/>
            <person name="Hibbett D.S."/>
            <person name="Nagy L.G."/>
        </authorList>
    </citation>
    <scope>NUCLEOTIDE SEQUENCE [LARGE SCALE GENOMIC DNA]</scope>
    <source>
        <strain evidence="1 2">CBS 962.96</strain>
    </source>
</reference>